<keyword evidence="9" id="KW-0472">Membrane</keyword>
<proteinExistence type="predicted"/>
<dbReference type="InterPro" id="IPR005116">
    <property type="entry name" value="Transp-assoc_OB_typ1"/>
</dbReference>
<dbReference type="InterPro" id="IPR004606">
    <property type="entry name" value="Mop_domain"/>
</dbReference>
<evidence type="ECO:0000256" key="1">
    <source>
        <dbReference type="ARBA" id="ARBA00022448"/>
    </source>
</evidence>
<dbReference type="PROSITE" id="PS51866">
    <property type="entry name" value="MOP"/>
    <property type="match status" value="1"/>
</dbReference>
<dbReference type="PANTHER" id="PTHR42781:SF4">
    <property type="entry name" value="SPERMIDINE_PUTRESCINE IMPORT ATP-BINDING PROTEIN POTA"/>
    <property type="match status" value="1"/>
</dbReference>
<dbReference type="InterPro" id="IPR017871">
    <property type="entry name" value="ABC_transporter-like_CS"/>
</dbReference>
<dbReference type="CDD" id="cd03259">
    <property type="entry name" value="ABC_Carb_Solutes_like"/>
    <property type="match status" value="1"/>
</dbReference>
<evidence type="ECO:0000256" key="6">
    <source>
        <dbReference type="ARBA" id="ARBA00022840"/>
    </source>
</evidence>
<dbReference type="Proteomes" id="UP000028547">
    <property type="component" value="Unassembled WGS sequence"/>
</dbReference>
<comment type="caution">
    <text evidence="13">The sequence shown here is derived from an EMBL/GenBank/DDBJ whole genome shotgun (WGS) entry which is preliminary data.</text>
</comment>
<dbReference type="Gene3D" id="2.40.50.100">
    <property type="match status" value="1"/>
</dbReference>
<keyword evidence="6" id="KW-0067">ATP-binding</keyword>
<evidence type="ECO:0000313" key="14">
    <source>
        <dbReference type="Proteomes" id="UP000028547"/>
    </source>
</evidence>
<dbReference type="Pfam" id="PF03459">
    <property type="entry name" value="TOBE"/>
    <property type="match status" value="1"/>
</dbReference>
<dbReference type="SUPFAM" id="SSF52540">
    <property type="entry name" value="P-loop containing nucleoside triphosphate hydrolases"/>
    <property type="match status" value="1"/>
</dbReference>
<evidence type="ECO:0000256" key="4">
    <source>
        <dbReference type="ARBA" id="ARBA00022505"/>
    </source>
</evidence>
<feature type="domain" description="ABC transporter" evidence="11">
    <location>
        <begin position="4"/>
        <end position="239"/>
    </location>
</feature>
<evidence type="ECO:0000259" key="11">
    <source>
        <dbReference type="PROSITE" id="PS50893"/>
    </source>
</evidence>
<dbReference type="GO" id="GO:0016020">
    <property type="term" value="C:membrane"/>
    <property type="evidence" value="ECO:0007669"/>
    <property type="project" value="InterPro"/>
</dbReference>
<dbReference type="InterPro" id="IPR015853">
    <property type="entry name" value="ABC_transpr_FbpC"/>
</dbReference>
<dbReference type="PROSITE" id="PS00211">
    <property type="entry name" value="ABC_TRANSPORTER_1"/>
    <property type="match status" value="1"/>
</dbReference>
<dbReference type="AlphaFoldDB" id="A0A084SPZ1"/>
<dbReference type="InterPro" id="IPR003439">
    <property type="entry name" value="ABC_transporter-like_ATP-bd"/>
</dbReference>
<evidence type="ECO:0000259" key="12">
    <source>
        <dbReference type="PROSITE" id="PS51866"/>
    </source>
</evidence>
<feature type="domain" description="Mop" evidence="12">
    <location>
        <begin position="296"/>
        <end position="360"/>
    </location>
</feature>
<sequence>MADTLVVDLEKRFHGGPTVRATLELPATPGRVAVLFGPSGAGKTTVLRCLAGLDQPEHGRVLFHGEPWCDTSARIFLPPQRRRVGLLFQDYALFPHLTAEQNVQYGLGALPADERRERSRSLFALLHLEGLEGRRPRELSGGQQQRVALARALAIRPRLLLLDEPLSALDAPSREHLRGELRRLLRELGVPTVVVTHDRLEALALGDDLVAMEGGRVCQVGPVADVFNHPAELAVARMTGIETVLPGTVLKREAGLATVEVGPHHLVALEPAHEGSAVFVCLRAEDVTLGLPEAAPTSARNRLPCKVVSLAHEGALVRVGLDAGFPLVARVTRFSTEELGLAEGRALTATFKAPAVRLVPRP</sequence>
<evidence type="ECO:0000256" key="9">
    <source>
        <dbReference type="ARBA" id="ARBA00023136"/>
    </source>
</evidence>
<dbReference type="PROSITE" id="PS50893">
    <property type="entry name" value="ABC_TRANSPORTER_2"/>
    <property type="match status" value="1"/>
</dbReference>
<dbReference type="InterPro" id="IPR027417">
    <property type="entry name" value="P-loop_NTPase"/>
</dbReference>
<dbReference type="RefSeq" id="WP_043402040.1">
    <property type="nucleotide sequence ID" value="NZ_JPMI01000203.1"/>
</dbReference>
<evidence type="ECO:0000256" key="3">
    <source>
        <dbReference type="ARBA" id="ARBA00022496"/>
    </source>
</evidence>
<dbReference type="SMART" id="SM00382">
    <property type="entry name" value="AAA"/>
    <property type="match status" value="1"/>
</dbReference>
<dbReference type="SUPFAM" id="SSF50331">
    <property type="entry name" value="MOP-like"/>
    <property type="match status" value="1"/>
</dbReference>
<protein>
    <submittedName>
        <fullName evidence="13">Molybdenum ABC transporter ATPase</fullName>
    </submittedName>
</protein>
<dbReference type="GO" id="GO:0015408">
    <property type="term" value="F:ABC-type ferric iron transporter activity"/>
    <property type="evidence" value="ECO:0007669"/>
    <property type="project" value="InterPro"/>
</dbReference>
<evidence type="ECO:0000256" key="8">
    <source>
        <dbReference type="ARBA" id="ARBA00023065"/>
    </source>
</evidence>
<gene>
    <name evidence="13" type="ORF">Q664_27940</name>
</gene>
<keyword evidence="2" id="KW-1003">Cell membrane</keyword>
<keyword evidence="4 10" id="KW-0500">Molybdenum</keyword>
<dbReference type="Pfam" id="PF00005">
    <property type="entry name" value="ABC_tran"/>
    <property type="match status" value="1"/>
</dbReference>
<dbReference type="PANTHER" id="PTHR42781">
    <property type="entry name" value="SPERMIDINE/PUTRESCINE IMPORT ATP-BINDING PROTEIN POTA"/>
    <property type="match status" value="1"/>
</dbReference>
<dbReference type="Gene3D" id="3.40.50.300">
    <property type="entry name" value="P-loop containing nucleotide triphosphate hydrolases"/>
    <property type="match status" value="1"/>
</dbReference>
<keyword evidence="8" id="KW-0406">Ion transport</keyword>
<keyword evidence="1" id="KW-0813">Transport</keyword>
<dbReference type="InterPro" id="IPR008995">
    <property type="entry name" value="Mo/tungstate-bd_C_term_dom"/>
</dbReference>
<evidence type="ECO:0000256" key="7">
    <source>
        <dbReference type="ARBA" id="ARBA00023004"/>
    </source>
</evidence>
<reference evidence="13 14" key="1">
    <citation type="submission" date="2014-07" db="EMBL/GenBank/DDBJ databases">
        <title>Draft Genome Sequence of Gephyronic Acid Producer, Cystobacter violaceus Strain Cb vi76.</title>
        <authorList>
            <person name="Stevens D.C."/>
            <person name="Young J."/>
            <person name="Carmichael R."/>
            <person name="Tan J."/>
            <person name="Taylor R.E."/>
        </authorList>
    </citation>
    <scope>NUCLEOTIDE SEQUENCE [LARGE SCALE GENOMIC DNA]</scope>
    <source>
        <strain evidence="13 14">Cb vi76</strain>
    </source>
</reference>
<organism evidence="13 14">
    <name type="scientific">Archangium violaceum Cb vi76</name>
    <dbReference type="NCBI Taxonomy" id="1406225"/>
    <lineage>
        <taxon>Bacteria</taxon>
        <taxon>Pseudomonadati</taxon>
        <taxon>Myxococcota</taxon>
        <taxon>Myxococcia</taxon>
        <taxon>Myxococcales</taxon>
        <taxon>Cystobacterineae</taxon>
        <taxon>Archangiaceae</taxon>
        <taxon>Archangium</taxon>
    </lineage>
</organism>
<dbReference type="EMBL" id="JPMI01000203">
    <property type="protein sequence ID" value="KFA90526.1"/>
    <property type="molecule type" value="Genomic_DNA"/>
</dbReference>
<accession>A0A084SPZ1</accession>
<dbReference type="GO" id="GO:0016887">
    <property type="term" value="F:ATP hydrolysis activity"/>
    <property type="evidence" value="ECO:0007669"/>
    <property type="project" value="InterPro"/>
</dbReference>
<dbReference type="InterPro" id="IPR003593">
    <property type="entry name" value="AAA+_ATPase"/>
</dbReference>
<dbReference type="GO" id="GO:0015689">
    <property type="term" value="P:molybdate ion transport"/>
    <property type="evidence" value="ECO:0007669"/>
    <property type="project" value="InterPro"/>
</dbReference>
<dbReference type="GO" id="GO:0005524">
    <property type="term" value="F:ATP binding"/>
    <property type="evidence" value="ECO:0007669"/>
    <property type="project" value="UniProtKB-KW"/>
</dbReference>
<keyword evidence="7" id="KW-0408">Iron</keyword>
<dbReference type="InterPro" id="IPR050093">
    <property type="entry name" value="ABC_SmlMolc_Importer"/>
</dbReference>
<evidence type="ECO:0000256" key="5">
    <source>
        <dbReference type="ARBA" id="ARBA00022741"/>
    </source>
</evidence>
<name>A0A084SPZ1_9BACT</name>
<keyword evidence="3" id="KW-0410">Iron transport</keyword>
<keyword evidence="5" id="KW-0547">Nucleotide-binding</keyword>
<evidence type="ECO:0000256" key="10">
    <source>
        <dbReference type="PROSITE-ProRule" id="PRU01213"/>
    </source>
</evidence>
<evidence type="ECO:0000313" key="13">
    <source>
        <dbReference type="EMBL" id="KFA90526.1"/>
    </source>
</evidence>
<evidence type="ECO:0000256" key="2">
    <source>
        <dbReference type="ARBA" id="ARBA00022475"/>
    </source>
</evidence>